<evidence type="ECO:0000313" key="1">
    <source>
        <dbReference type="EMBL" id="KAK2956874.1"/>
    </source>
</evidence>
<dbReference type="SUPFAM" id="SSF51126">
    <property type="entry name" value="Pectin lyase-like"/>
    <property type="match status" value="1"/>
</dbReference>
<comment type="caution">
    <text evidence="1">The sequence shown here is derived from an EMBL/GenBank/DDBJ whole genome shotgun (WGS) entry which is preliminary data.</text>
</comment>
<keyword evidence="2" id="KW-1185">Reference proteome</keyword>
<accession>A0ABQ9XZL1</accession>
<reference evidence="1 2" key="1">
    <citation type="journal article" date="2022" name="bioRxiv">
        <title>Genomics of Preaxostyla Flagellates Illuminates Evolutionary Transitions and the Path Towards Mitochondrial Loss.</title>
        <authorList>
            <person name="Novak L.V.F."/>
            <person name="Treitli S.C."/>
            <person name="Pyrih J."/>
            <person name="Halakuc P."/>
            <person name="Pipaliya S.V."/>
            <person name="Vacek V."/>
            <person name="Brzon O."/>
            <person name="Soukal P."/>
            <person name="Eme L."/>
            <person name="Dacks J.B."/>
            <person name="Karnkowska A."/>
            <person name="Elias M."/>
            <person name="Hampl V."/>
        </authorList>
    </citation>
    <scope>NUCLEOTIDE SEQUENCE [LARGE SCALE GENOMIC DNA]</scope>
    <source>
        <strain evidence="1">NAU3</strain>
        <tissue evidence="1">Gut</tissue>
    </source>
</reference>
<organism evidence="1 2">
    <name type="scientific">Blattamonas nauphoetae</name>
    <dbReference type="NCBI Taxonomy" id="2049346"/>
    <lineage>
        <taxon>Eukaryota</taxon>
        <taxon>Metamonada</taxon>
        <taxon>Preaxostyla</taxon>
        <taxon>Oxymonadida</taxon>
        <taxon>Blattamonas</taxon>
    </lineage>
</organism>
<evidence type="ECO:0000313" key="2">
    <source>
        <dbReference type="Proteomes" id="UP001281761"/>
    </source>
</evidence>
<name>A0ABQ9XZL1_9EUKA</name>
<dbReference type="Proteomes" id="UP001281761">
    <property type="component" value="Unassembled WGS sequence"/>
</dbReference>
<gene>
    <name evidence="1" type="ORF">BLNAU_8151</name>
</gene>
<dbReference type="EMBL" id="JARBJD010000051">
    <property type="protein sequence ID" value="KAK2956874.1"/>
    <property type="molecule type" value="Genomic_DNA"/>
</dbReference>
<dbReference type="InterPro" id="IPR011050">
    <property type="entry name" value="Pectin_lyase_fold/virulence"/>
</dbReference>
<proteinExistence type="predicted"/>
<protein>
    <submittedName>
        <fullName evidence="1">Uncharacterized protein</fullName>
    </submittedName>
</protein>
<sequence>MFQRHCVQSSSSMTTDPVELDKHDLIYSGASSSVINPYNLSLSATICFSLTQFHQVVKVDSRDGRLTLNNCFILSESDTMASVSPICSVGNSLALKNVSFSPTLTSSKANLSAPLVNFTPVPSAGKELGSGSFSMIGSSFTNLTFGETTMFELITAGDVTITTPTLSNIASDQQKGKFLVLKGQSFKTQLKQQWDDNLQVAALVISLLGEDISMDENDKWRTGSLVYWLVSPSSEVVVGSDETAVDHPNCGSSIIHCDSLDSAFTSAGLNNLSTLALSTPMTLTSTFLATSSWLFKSSSATKQGIELDETGSIEVANSTAFLSFATIIFTVAETCVSDTLFVVEEGDLSFSLCQFGATSSESALVLPESTTTLIEVKAGGKLTLAETLIQHITFSHATLGPAIRLHLDSTNSFRGTQNGDNTLHVTGNGQSSTTFQHSGGIDSPLIVQTSGSLAVCDVHFSILEAQTATPRSASFFSISGGSLSLTSVSFLAMSFSGSNSLIKVTGAASLTLSTIDISGMTTEGSGSVLHSTSTGTITLSSVSFSSCNCRASQKGRSVFIERSFVKGCVSMSSVQISSSGTVGSHDIFLTGSNIASTVTQTWESLIGPEATLSNTEMIRIFCEEKDSDVKSGPLAYLLYPHTEGSVFVDGSFWDHESCGKEKLPCKSLTFAHSKLNTSNQKVVFLATCTLSGQINSLPLGSVLSTKPDQTVSTDQTTQFVVQAGPLSFEAIDIILLTTITKPLFVVRASVLSFASSVTINNSPSPSTHEAPLFSLSRGTLQLTETQLIFQPTFVSTRSLIEQTAGNLKLNGVTVQHVSKSAGDGSVLHSALSSTSNAIQISGASSFKDCHSTVGNGGALFISCPPSFPSSSLVVDATFADCSCGPAMKGEWVFVGGHTLKSLLAPDCWTNTIAGLTWDSANHLWGTDSNEAENSVYRSISLLVYFIPYRHQVIYVGTGWRNEDGCGSSTWKCQTLSQARDHLSGSAPFTLSIDTEATHSDGLAFSSETTIKGDPTTSKLMVTATGCLSATASTLSLSTLVLDGSSISRDSSLLTLSQTGSLDINRCTFTGFKSTADGAVFSSTLGTGTSITIANSAFSSCTSAGNGGALAITLNGGSLTLTDSNVTFSSCDGLNGKNVYLAGKHLVTTLAEGGLDGIKPSHPTNGIFQEDENDVNWYRQGIIENGGHNRFHQCILGS</sequence>